<evidence type="ECO:0000256" key="3">
    <source>
        <dbReference type="ARBA" id="ARBA00009528"/>
    </source>
</evidence>
<dbReference type="OrthoDB" id="9809354at2"/>
<feature type="binding site" evidence="7">
    <location>
        <position position="271"/>
    </location>
    <ligand>
        <name>Mn(2+)</name>
        <dbReference type="ChEBI" id="CHEBI:29035"/>
        <label>2</label>
    </ligand>
</feature>
<evidence type="ECO:0000256" key="5">
    <source>
        <dbReference type="ARBA" id="ARBA00022670"/>
    </source>
</evidence>
<dbReference type="RefSeq" id="WP_141198959.1">
    <property type="nucleotide sequence ID" value="NZ_CP041186.1"/>
</dbReference>
<dbReference type="AlphaFoldDB" id="A0A4Y6PWH3"/>
<dbReference type="SUPFAM" id="SSF52949">
    <property type="entry name" value="Macro domain-like"/>
    <property type="match status" value="1"/>
</dbReference>
<dbReference type="Pfam" id="PF02789">
    <property type="entry name" value="Peptidase_M17_N"/>
    <property type="match status" value="1"/>
</dbReference>
<keyword evidence="4 7" id="KW-0031">Aminopeptidase</keyword>
<dbReference type="EC" id="3.4.11.1" evidence="7"/>
<keyword evidence="7" id="KW-0479">Metal-binding</keyword>
<evidence type="ECO:0000313" key="10">
    <source>
        <dbReference type="Proteomes" id="UP000315995"/>
    </source>
</evidence>
<feature type="binding site" evidence="7">
    <location>
        <position position="271"/>
    </location>
    <ligand>
        <name>Mn(2+)</name>
        <dbReference type="ChEBI" id="CHEBI:29035"/>
        <label>1</label>
    </ligand>
</feature>
<feature type="binding site" evidence="7">
    <location>
        <position position="351"/>
    </location>
    <ligand>
        <name>Mn(2+)</name>
        <dbReference type="ChEBI" id="CHEBI:29035"/>
        <label>1</label>
    </ligand>
</feature>
<dbReference type="PANTHER" id="PTHR11963:SF23">
    <property type="entry name" value="CYTOSOL AMINOPEPTIDASE"/>
    <property type="match status" value="1"/>
</dbReference>
<dbReference type="InterPro" id="IPR011356">
    <property type="entry name" value="Leucine_aapep/pepB"/>
</dbReference>
<reference evidence="9 10" key="1">
    <citation type="submission" date="2019-06" db="EMBL/GenBank/DDBJ databases">
        <title>Persicimonas caeni gen. nov., sp. nov., a predatory bacterium isolated from solar saltern.</title>
        <authorList>
            <person name="Wang S."/>
        </authorList>
    </citation>
    <scope>NUCLEOTIDE SEQUENCE [LARGE SCALE GENOMIC DNA]</scope>
    <source>
        <strain evidence="9 10">YN101</strain>
    </source>
</reference>
<comment type="function">
    <text evidence="7">Presumably involved in the processing and regular turnover of intracellular proteins. Catalyzes the removal of unsubstituted N-terminal amino acids from various peptides.</text>
</comment>
<comment type="similarity">
    <text evidence="3 7">Belongs to the peptidase M17 family.</text>
</comment>
<sequence>MDYRTSDKGTTEIEADLLVVPVSVEGLEERRCHALRMISEKSRLDLFVECEREEFEAKPGQTIVFRRLNELGAERVLLVGLGGEDERAGDALWRGGVRAGRRAFELRAKHVALALPDGQNDGKGAARAASEVALGVSYGIYRFDKYLRREDQDYEGPDTLTLVRNGRDVDVSLDEVGLIAHGVALARDMVNEPPGTLTPEEFADRARAIAGRAGLECASLDSAELVQRGFNLIEAVGKGSDNPPSLIHLIYRPDGEVRRKVALVGKGITFDTGGYSMKRPEGMKFMHSDMAGGAAVLGAARVLGELKPEGIEIHFLVPAAENAVNGRATRPADIVRGYGGKTVQILNTDAEGRLVLADALAYAQEYDVDTIVDLATLTGSSVVALGGYHAALFSDNDELVAGLTDASKRGCEGLWRMPLPPDIDKQLDSPVADMKNIGSRWGGAISAALFLKRWVDVDRWAHIDMAGPAYSVEGDDLRIVGGTGFGVTTLVEFVRSL</sequence>
<gene>
    <name evidence="7" type="primary">pepA</name>
    <name evidence="9" type="ORF">FIV42_17615</name>
</gene>
<dbReference type="GO" id="GO:0006508">
    <property type="term" value="P:proteolysis"/>
    <property type="evidence" value="ECO:0007669"/>
    <property type="project" value="UniProtKB-KW"/>
</dbReference>
<accession>A0A5B8Y7X7</accession>
<dbReference type="Proteomes" id="UP000315995">
    <property type="component" value="Chromosome"/>
</dbReference>
<feature type="binding site" evidence="7">
    <location>
        <position position="351"/>
    </location>
    <ligand>
        <name>Mn(2+)</name>
        <dbReference type="ChEBI" id="CHEBI:29035"/>
        <label>2</label>
    </ligand>
</feature>
<keyword evidence="5 7" id="KW-0645">Protease</keyword>
<feature type="active site" evidence="7">
    <location>
        <position position="353"/>
    </location>
</feature>
<dbReference type="SUPFAM" id="SSF53187">
    <property type="entry name" value="Zn-dependent exopeptidases"/>
    <property type="match status" value="1"/>
</dbReference>
<dbReference type="CDD" id="cd00433">
    <property type="entry name" value="Peptidase_M17"/>
    <property type="match status" value="1"/>
</dbReference>
<dbReference type="EMBL" id="CP041186">
    <property type="protein sequence ID" value="QDG52489.1"/>
    <property type="molecule type" value="Genomic_DNA"/>
</dbReference>
<accession>A0A4Y6PWH3</accession>
<evidence type="ECO:0000256" key="1">
    <source>
        <dbReference type="ARBA" id="ARBA00000135"/>
    </source>
</evidence>
<name>A0A4Y6PWH3_PERCE</name>
<dbReference type="InterPro" id="IPR043472">
    <property type="entry name" value="Macro_dom-like"/>
</dbReference>
<evidence type="ECO:0000259" key="8">
    <source>
        <dbReference type="PROSITE" id="PS00631"/>
    </source>
</evidence>
<dbReference type="PANTHER" id="PTHR11963">
    <property type="entry name" value="LEUCINE AMINOPEPTIDASE-RELATED"/>
    <property type="match status" value="1"/>
</dbReference>
<comment type="catalytic activity">
    <reaction evidence="1 7">
        <text>Release of an N-terminal amino acid, Xaa-|-Yaa-, in which Xaa is preferably Leu, but may be other amino acids including Pro although not Arg or Lys, and Yaa may be Pro. Amino acid amides and methyl esters are also readily hydrolyzed, but rates on arylamides are exceedingly low.</text>
        <dbReference type="EC" id="3.4.11.1"/>
    </reaction>
</comment>
<organism evidence="9 10">
    <name type="scientific">Persicimonas caeni</name>
    <dbReference type="NCBI Taxonomy" id="2292766"/>
    <lineage>
        <taxon>Bacteria</taxon>
        <taxon>Deltaproteobacteria</taxon>
        <taxon>Bradymonadales</taxon>
        <taxon>Bradymonadaceae</taxon>
        <taxon>Persicimonas</taxon>
    </lineage>
</organism>
<keyword evidence="10" id="KW-1185">Reference proteome</keyword>
<dbReference type="Gene3D" id="3.40.630.10">
    <property type="entry name" value="Zn peptidases"/>
    <property type="match status" value="1"/>
</dbReference>
<dbReference type="GO" id="GO:0070006">
    <property type="term" value="F:metalloaminopeptidase activity"/>
    <property type="evidence" value="ECO:0007669"/>
    <property type="project" value="InterPro"/>
</dbReference>
<dbReference type="PROSITE" id="PS00631">
    <property type="entry name" value="CYTOSOL_AP"/>
    <property type="match status" value="1"/>
</dbReference>
<dbReference type="GO" id="GO:0030145">
    <property type="term" value="F:manganese ion binding"/>
    <property type="evidence" value="ECO:0007669"/>
    <property type="project" value="UniProtKB-UniRule"/>
</dbReference>
<comment type="cofactor">
    <cofactor evidence="7">
        <name>Mn(2+)</name>
        <dbReference type="ChEBI" id="CHEBI:29035"/>
    </cofactor>
    <text evidence="7">Binds 2 manganese ions per subunit.</text>
</comment>
<feature type="binding site" evidence="7">
    <location>
        <position position="289"/>
    </location>
    <ligand>
        <name>Mn(2+)</name>
        <dbReference type="ChEBI" id="CHEBI:29035"/>
        <label>2</label>
    </ligand>
</feature>
<evidence type="ECO:0000256" key="7">
    <source>
        <dbReference type="HAMAP-Rule" id="MF_00181"/>
    </source>
</evidence>
<comment type="catalytic activity">
    <reaction evidence="2 7">
        <text>Release of an N-terminal amino acid, preferentially leucine, but not glutamic or aspartic acids.</text>
        <dbReference type="EC" id="3.4.11.10"/>
    </reaction>
</comment>
<keyword evidence="7" id="KW-0963">Cytoplasm</keyword>
<feature type="binding site" evidence="7">
    <location>
        <position position="349"/>
    </location>
    <ligand>
        <name>Mn(2+)</name>
        <dbReference type="ChEBI" id="CHEBI:29035"/>
        <label>1</label>
    </ligand>
</feature>
<keyword evidence="7" id="KW-0464">Manganese</keyword>
<keyword evidence="6 7" id="KW-0378">Hydrolase</keyword>
<evidence type="ECO:0000256" key="2">
    <source>
        <dbReference type="ARBA" id="ARBA00000967"/>
    </source>
</evidence>
<dbReference type="Gene3D" id="3.40.220.10">
    <property type="entry name" value="Leucine Aminopeptidase, subunit E, domain 1"/>
    <property type="match status" value="1"/>
</dbReference>
<evidence type="ECO:0000256" key="4">
    <source>
        <dbReference type="ARBA" id="ARBA00022438"/>
    </source>
</evidence>
<dbReference type="Pfam" id="PF00883">
    <property type="entry name" value="Peptidase_M17"/>
    <property type="match status" value="1"/>
</dbReference>
<feature type="domain" description="Cytosol aminopeptidase" evidence="8">
    <location>
        <begin position="347"/>
        <end position="354"/>
    </location>
</feature>
<dbReference type="GO" id="GO:0005737">
    <property type="term" value="C:cytoplasm"/>
    <property type="evidence" value="ECO:0007669"/>
    <property type="project" value="UniProtKB-SubCell"/>
</dbReference>
<proteinExistence type="inferred from homology"/>
<evidence type="ECO:0000256" key="6">
    <source>
        <dbReference type="ARBA" id="ARBA00022801"/>
    </source>
</evidence>
<dbReference type="InterPro" id="IPR000819">
    <property type="entry name" value="Peptidase_M17_C"/>
</dbReference>
<evidence type="ECO:0000313" key="9">
    <source>
        <dbReference type="EMBL" id="QDG52489.1"/>
    </source>
</evidence>
<dbReference type="InterPro" id="IPR008283">
    <property type="entry name" value="Peptidase_M17_N"/>
</dbReference>
<dbReference type="EC" id="3.4.11.10" evidence="7"/>
<feature type="binding site" evidence="7">
    <location>
        <position position="266"/>
    </location>
    <ligand>
        <name>Mn(2+)</name>
        <dbReference type="ChEBI" id="CHEBI:29035"/>
        <label>2</label>
    </ligand>
</feature>
<feature type="active site" evidence="7">
    <location>
        <position position="278"/>
    </location>
</feature>
<protein>
    <recommendedName>
        <fullName evidence="7">Probable cytosol aminopeptidase</fullName>
        <ecNumber evidence="7">3.4.11.1</ecNumber>
    </recommendedName>
    <alternativeName>
        <fullName evidence="7">Leucine aminopeptidase</fullName>
        <shortName evidence="7">LAP</shortName>
        <ecNumber evidence="7">3.4.11.10</ecNumber>
    </alternativeName>
    <alternativeName>
        <fullName evidence="7">Leucyl aminopeptidase</fullName>
    </alternativeName>
</protein>
<comment type="subcellular location">
    <subcellularLocation>
        <location evidence="7">Cytoplasm</location>
    </subcellularLocation>
</comment>
<dbReference type="PRINTS" id="PR00481">
    <property type="entry name" value="LAMNOPPTDASE"/>
</dbReference>
<dbReference type="HAMAP" id="MF_00181">
    <property type="entry name" value="Cytosol_peptidase_M17"/>
    <property type="match status" value="1"/>
</dbReference>
<dbReference type="InterPro" id="IPR023042">
    <property type="entry name" value="Peptidase_M17_leu_NH2_pept"/>
</dbReference>